<keyword evidence="2" id="KW-1185">Reference proteome</keyword>
<reference evidence="1" key="1">
    <citation type="submission" date="2018-11" db="EMBL/GenBank/DDBJ databases">
        <authorList>
            <consortium name="Pathogen Informatics"/>
        </authorList>
    </citation>
    <scope>NUCLEOTIDE SEQUENCE</scope>
</reference>
<dbReference type="AlphaFoldDB" id="A0A3S5A4B9"/>
<sequence>MLEKQGVDLRKEMQNRLLQLEEQHRREKEEANHFFAQQRKVSTCLAS</sequence>
<proteinExistence type="predicted"/>
<accession>A0A3S5A4B9</accession>
<protein>
    <submittedName>
        <fullName evidence="1">Uncharacterized protein</fullName>
    </submittedName>
</protein>
<dbReference type="OrthoDB" id="3176171at2759"/>
<gene>
    <name evidence="1" type="ORF">PXEA_LOCUS20743</name>
</gene>
<dbReference type="EMBL" id="CAAALY010086279">
    <property type="protein sequence ID" value="VEL27303.1"/>
    <property type="molecule type" value="Genomic_DNA"/>
</dbReference>
<evidence type="ECO:0000313" key="2">
    <source>
        <dbReference type="Proteomes" id="UP000784294"/>
    </source>
</evidence>
<dbReference type="Proteomes" id="UP000784294">
    <property type="component" value="Unassembled WGS sequence"/>
</dbReference>
<organism evidence="1 2">
    <name type="scientific">Protopolystoma xenopodis</name>
    <dbReference type="NCBI Taxonomy" id="117903"/>
    <lineage>
        <taxon>Eukaryota</taxon>
        <taxon>Metazoa</taxon>
        <taxon>Spiralia</taxon>
        <taxon>Lophotrochozoa</taxon>
        <taxon>Platyhelminthes</taxon>
        <taxon>Monogenea</taxon>
        <taxon>Polyopisthocotylea</taxon>
        <taxon>Polystomatidea</taxon>
        <taxon>Polystomatidae</taxon>
        <taxon>Protopolystoma</taxon>
    </lineage>
</organism>
<evidence type="ECO:0000313" key="1">
    <source>
        <dbReference type="EMBL" id="VEL27303.1"/>
    </source>
</evidence>
<name>A0A3S5A4B9_9PLAT</name>
<comment type="caution">
    <text evidence="1">The sequence shown here is derived from an EMBL/GenBank/DDBJ whole genome shotgun (WGS) entry which is preliminary data.</text>
</comment>